<keyword evidence="2" id="KW-1185">Reference proteome</keyword>
<sequence length="240" mass="26363">MFDVAAELRGGVKGPRHAWDFLRAFAAEWVGVPVAAGHGSPAEDLDAAEQELGFVLPSALREGFLLLGSRDDLTRNQDPLLQPTGLFVEDGVLVFRRENQDCAWWGISLDEVEQDDPPVVVQSPDGCIPFLDRMSTAWVELVLSETLFADAAPGRGLHDACELPSSSLPALEAAFTRVDVPDYPMWVGPDDSPVRWYAGPGCLLRRDGLEDLSWLYVRGCTDEATEGIRRTVPGRWERGS</sequence>
<dbReference type="Proteomes" id="UP000316215">
    <property type="component" value="Chromosome"/>
</dbReference>
<dbReference type="AlphaFoldDB" id="A0A514JK88"/>
<dbReference type="EMBL" id="CP022310">
    <property type="protein sequence ID" value="QDI67745.1"/>
    <property type="molecule type" value="Genomic_DNA"/>
</dbReference>
<accession>A0A514JK88</accession>
<evidence type="ECO:0000313" key="2">
    <source>
        <dbReference type="Proteomes" id="UP000316215"/>
    </source>
</evidence>
<proteinExistence type="predicted"/>
<protein>
    <recommendedName>
        <fullName evidence="3">Knr4/Smi1-like domain-containing protein</fullName>
    </recommendedName>
</protein>
<name>A0A514JK88_9ACTN</name>
<dbReference type="RefSeq" id="WP_142231134.1">
    <property type="nucleotide sequence ID" value="NZ_CP022310.1"/>
</dbReference>
<gene>
    <name evidence="1" type="ORF">CD934_02995</name>
</gene>
<reference evidence="1 2" key="1">
    <citation type="submission" date="2017-07" db="EMBL/GenBank/DDBJ databases">
        <title>The Complete Genome of Streptomyces asterosporus-ZSY.</title>
        <authorList>
            <person name="Zhang S."/>
        </authorList>
    </citation>
    <scope>NUCLEOTIDE SEQUENCE [LARGE SCALE GENOMIC DNA]</scope>
    <source>
        <strain evidence="1 2">DSM 41452</strain>
    </source>
</reference>
<evidence type="ECO:0008006" key="3">
    <source>
        <dbReference type="Google" id="ProtNLM"/>
    </source>
</evidence>
<dbReference type="KEGG" id="sast:CD934_02995"/>
<evidence type="ECO:0000313" key="1">
    <source>
        <dbReference type="EMBL" id="QDI67745.1"/>
    </source>
</evidence>
<organism evidence="1 2">
    <name type="scientific">Streptomyces calvus</name>
    <dbReference type="NCBI Taxonomy" id="67282"/>
    <lineage>
        <taxon>Bacteria</taxon>
        <taxon>Bacillati</taxon>
        <taxon>Actinomycetota</taxon>
        <taxon>Actinomycetes</taxon>
        <taxon>Kitasatosporales</taxon>
        <taxon>Streptomycetaceae</taxon>
        <taxon>Streptomyces</taxon>
    </lineage>
</organism>